<organism evidence="1 2">
    <name type="scientific">Dreissena polymorpha</name>
    <name type="common">Zebra mussel</name>
    <name type="synonym">Mytilus polymorpha</name>
    <dbReference type="NCBI Taxonomy" id="45954"/>
    <lineage>
        <taxon>Eukaryota</taxon>
        <taxon>Metazoa</taxon>
        <taxon>Spiralia</taxon>
        <taxon>Lophotrochozoa</taxon>
        <taxon>Mollusca</taxon>
        <taxon>Bivalvia</taxon>
        <taxon>Autobranchia</taxon>
        <taxon>Heteroconchia</taxon>
        <taxon>Euheterodonta</taxon>
        <taxon>Imparidentia</taxon>
        <taxon>Neoheterodontei</taxon>
        <taxon>Myida</taxon>
        <taxon>Dreissenoidea</taxon>
        <taxon>Dreissenidae</taxon>
        <taxon>Dreissena</taxon>
    </lineage>
</organism>
<gene>
    <name evidence="1" type="ORF">DPMN_168849</name>
</gene>
<sequence>MDDVLHCRQRKRNYITDAASLIVASFSALVGGQPNVTDDIFHCRQRTDGFFQSPYLELYTASRDLRLQVGYLGGQLGLYLFLCLAESTYFNYY</sequence>
<protein>
    <submittedName>
        <fullName evidence="1">Uncharacterized protein</fullName>
    </submittedName>
</protein>
<dbReference type="Proteomes" id="UP000828390">
    <property type="component" value="Unassembled WGS sequence"/>
</dbReference>
<name>A0A9D4F1F6_DREPO</name>
<accession>A0A9D4F1F6</accession>
<comment type="caution">
    <text evidence="1">The sequence shown here is derived from an EMBL/GenBank/DDBJ whole genome shotgun (WGS) entry which is preliminary data.</text>
</comment>
<reference evidence="1" key="2">
    <citation type="submission" date="2020-11" db="EMBL/GenBank/DDBJ databases">
        <authorList>
            <person name="McCartney M.A."/>
            <person name="Auch B."/>
            <person name="Kono T."/>
            <person name="Mallez S."/>
            <person name="Becker A."/>
            <person name="Gohl D.M."/>
            <person name="Silverstein K.A.T."/>
            <person name="Koren S."/>
            <person name="Bechman K.B."/>
            <person name="Herman A."/>
            <person name="Abrahante J.E."/>
            <person name="Garbe J."/>
        </authorList>
    </citation>
    <scope>NUCLEOTIDE SEQUENCE</scope>
    <source>
        <strain evidence="1">Duluth1</strain>
        <tissue evidence="1">Whole animal</tissue>
    </source>
</reference>
<keyword evidence="2" id="KW-1185">Reference proteome</keyword>
<evidence type="ECO:0000313" key="2">
    <source>
        <dbReference type="Proteomes" id="UP000828390"/>
    </source>
</evidence>
<dbReference type="AlphaFoldDB" id="A0A9D4F1F6"/>
<proteinExistence type="predicted"/>
<dbReference type="EMBL" id="JAIWYP010000008">
    <property type="protein sequence ID" value="KAH3790644.1"/>
    <property type="molecule type" value="Genomic_DNA"/>
</dbReference>
<evidence type="ECO:0000313" key="1">
    <source>
        <dbReference type="EMBL" id="KAH3790644.1"/>
    </source>
</evidence>
<reference evidence="1" key="1">
    <citation type="journal article" date="2019" name="bioRxiv">
        <title>The Genome of the Zebra Mussel, Dreissena polymorpha: A Resource for Invasive Species Research.</title>
        <authorList>
            <person name="McCartney M.A."/>
            <person name="Auch B."/>
            <person name="Kono T."/>
            <person name="Mallez S."/>
            <person name="Zhang Y."/>
            <person name="Obille A."/>
            <person name="Becker A."/>
            <person name="Abrahante J.E."/>
            <person name="Garbe J."/>
            <person name="Badalamenti J.P."/>
            <person name="Herman A."/>
            <person name="Mangelson H."/>
            <person name="Liachko I."/>
            <person name="Sullivan S."/>
            <person name="Sone E.D."/>
            <person name="Koren S."/>
            <person name="Silverstein K.A.T."/>
            <person name="Beckman K.B."/>
            <person name="Gohl D.M."/>
        </authorList>
    </citation>
    <scope>NUCLEOTIDE SEQUENCE</scope>
    <source>
        <strain evidence="1">Duluth1</strain>
        <tissue evidence="1">Whole animal</tissue>
    </source>
</reference>